<evidence type="ECO:0000313" key="2">
    <source>
        <dbReference type="EMBL" id="RHZ46117.1"/>
    </source>
</evidence>
<feature type="compositionally biased region" description="Basic and acidic residues" evidence="1">
    <location>
        <begin position="288"/>
        <end position="304"/>
    </location>
</feature>
<dbReference type="GeneID" id="38124193"/>
<dbReference type="OrthoDB" id="4525389at2759"/>
<dbReference type="RefSeq" id="XP_026611001.1">
    <property type="nucleotide sequence ID" value="XM_026755838.1"/>
</dbReference>
<keyword evidence="3" id="KW-1185">Reference proteome</keyword>
<dbReference type="EMBL" id="NKHU02000262">
    <property type="protein sequence ID" value="RHZ46117.1"/>
    <property type="molecule type" value="Genomic_DNA"/>
</dbReference>
<sequence length="304" mass="34361">MWPLCRWAPDLGVPFDTRAGDTSQMRQLRRWTSPGQSGLPAKIAAMKESKQALADCPTYHRIPLHFRNADNGDKATPQIRLDPVARDGLDASIHAPDEPQEAEPPQHHPQAIIDQELEPARTQTSLQELVEPTRPKRGPGRPKGSRTRPKDQAPPVYDVEHDNIVSKNCLMGEPEDTMDEQPDNSNWFDIHLPQDALPQDTLPQDVLPRDNLQQDDLEDEFTRFTNDVTTINDNDITPEPGLGDLDPESPEYRKLITLKYNRPQTVLVRSSPPAITADAPTIEDPNDEIWHETSERSDDEQLHQ</sequence>
<dbReference type="VEuPathDB" id="FungiDB:CDV56_102219"/>
<reference evidence="2" key="1">
    <citation type="submission" date="2018-08" db="EMBL/GenBank/DDBJ databases">
        <title>Draft genome sequence of azole-resistant Aspergillus thermomutatus (Neosartorya pseudofischeri) strain HMR AF 39, isolated from a human nasal aspirate.</title>
        <authorList>
            <person name="Parent-Michaud M."/>
            <person name="Dufresne P.J."/>
            <person name="Fournier E."/>
            <person name="Martineau C."/>
            <person name="Moreira S."/>
            <person name="Perkins V."/>
            <person name="De Repentigny L."/>
            <person name="Dufresne S.F."/>
        </authorList>
    </citation>
    <scope>NUCLEOTIDE SEQUENCE [LARGE SCALE GENOMIC DNA]</scope>
    <source>
        <strain evidence="2">HMR AF 39</strain>
    </source>
</reference>
<name>A0A397G686_ASPTH</name>
<evidence type="ECO:0000313" key="3">
    <source>
        <dbReference type="Proteomes" id="UP000215305"/>
    </source>
</evidence>
<organism evidence="2 3">
    <name type="scientific">Aspergillus thermomutatus</name>
    <name type="common">Neosartorya pseudofischeri</name>
    <dbReference type="NCBI Taxonomy" id="41047"/>
    <lineage>
        <taxon>Eukaryota</taxon>
        <taxon>Fungi</taxon>
        <taxon>Dikarya</taxon>
        <taxon>Ascomycota</taxon>
        <taxon>Pezizomycotina</taxon>
        <taxon>Eurotiomycetes</taxon>
        <taxon>Eurotiomycetidae</taxon>
        <taxon>Eurotiales</taxon>
        <taxon>Aspergillaceae</taxon>
        <taxon>Aspergillus</taxon>
        <taxon>Aspergillus subgen. Fumigati</taxon>
    </lineage>
</organism>
<accession>A0A397G686</accession>
<feature type="region of interest" description="Disordered" evidence="1">
    <location>
        <begin position="122"/>
        <end position="162"/>
    </location>
</feature>
<comment type="caution">
    <text evidence="2">The sequence shown here is derived from an EMBL/GenBank/DDBJ whole genome shotgun (WGS) entry which is preliminary data.</text>
</comment>
<feature type="region of interest" description="Disordered" evidence="1">
    <location>
        <begin position="269"/>
        <end position="304"/>
    </location>
</feature>
<gene>
    <name evidence="2" type="ORF">CDV56_102219</name>
</gene>
<proteinExistence type="predicted"/>
<protein>
    <submittedName>
        <fullName evidence="2">Uncharacterized protein</fullName>
    </submittedName>
</protein>
<dbReference type="STRING" id="41047.A0A397G686"/>
<dbReference type="Proteomes" id="UP000215305">
    <property type="component" value="Unassembled WGS sequence"/>
</dbReference>
<dbReference type="AlphaFoldDB" id="A0A397G686"/>
<feature type="compositionally biased region" description="Basic residues" evidence="1">
    <location>
        <begin position="135"/>
        <end position="147"/>
    </location>
</feature>
<evidence type="ECO:0000256" key="1">
    <source>
        <dbReference type="SAM" id="MobiDB-lite"/>
    </source>
</evidence>